<dbReference type="GO" id="GO:0015109">
    <property type="term" value="F:chromate transmembrane transporter activity"/>
    <property type="evidence" value="ECO:0007669"/>
    <property type="project" value="InterPro"/>
</dbReference>
<feature type="transmembrane region" description="Helical" evidence="7">
    <location>
        <begin position="72"/>
        <end position="99"/>
    </location>
</feature>
<accession>A0A162MNR9</accession>
<evidence type="ECO:0000256" key="6">
    <source>
        <dbReference type="ARBA" id="ARBA00023136"/>
    </source>
</evidence>
<evidence type="ECO:0000256" key="3">
    <source>
        <dbReference type="ARBA" id="ARBA00022475"/>
    </source>
</evidence>
<evidence type="ECO:0000313" key="9">
    <source>
        <dbReference type="Proteomes" id="UP000075737"/>
    </source>
</evidence>
<dbReference type="Pfam" id="PF02417">
    <property type="entry name" value="Chromate_transp"/>
    <property type="match status" value="1"/>
</dbReference>
<protein>
    <submittedName>
        <fullName evidence="8">Chromate transport protein</fullName>
    </submittedName>
</protein>
<organism evidence="8 9">
    <name type="scientific">Thermovenabulum gondwanense</name>
    <dbReference type="NCBI Taxonomy" id="520767"/>
    <lineage>
        <taxon>Bacteria</taxon>
        <taxon>Bacillati</taxon>
        <taxon>Bacillota</taxon>
        <taxon>Clostridia</taxon>
        <taxon>Thermosediminibacterales</taxon>
        <taxon>Thermosediminibacteraceae</taxon>
        <taxon>Thermovenabulum</taxon>
    </lineage>
</organism>
<evidence type="ECO:0000256" key="5">
    <source>
        <dbReference type="ARBA" id="ARBA00022989"/>
    </source>
</evidence>
<dbReference type="GO" id="GO:0005886">
    <property type="term" value="C:plasma membrane"/>
    <property type="evidence" value="ECO:0007669"/>
    <property type="project" value="UniProtKB-SubCell"/>
</dbReference>
<comment type="similarity">
    <text evidence="2">Belongs to the chromate ion transporter (CHR) (TC 2.A.51) family.</text>
</comment>
<gene>
    <name evidence="8" type="primary">chrA_1</name>
    <name evidence="8" type="ORF">ATZ99_10530</name>
</gene>
<keyword evidence="5 7" id="KW-1133">Transmembrane helix</keyword>
<dbReference type="PANTHER" id="PTHR43663:SF1">
    <property type="entry name" value="CHROMATE TRANSPORTER"/>
    <property type="match status" value="1"/>
</dbReference>
<comment type="subcellular location">
    <subcellularLocation>
        <location evidence="1">Cell membrane</location>
        <topology evidence="1">Multi-pass membrane protein</topology>
    </subcellularLocation>
</comment>
<dbReference type="RefSeq" id="WP_068748184.1">
    <property type="nucleotide sequence ID" value="NZ_LOHZ01000025.1"/>
</dbReference>
<evidence type="ECO:0000256" key="1">
    <source>
        <dbReference type="ARBA" id="ARBA00004651"/>
    </source>
</evidence>
<evidence type="ECO:0000256" key="4">
    <source>
        <dbReference type="ARBA" id="ARBA00022692"/>
    </source>
</evidence>
<proteinExistence type="inferred from homology"/>
<sequence>MKNIIVLFIAFFRVGALSIGGGYTLIPLIEREVVFNYHWLTKDEFLEILGITQGIPGAISMKFATYTGYKEAGILGVLAANLGILLPPVIGVMLLYSVFNKLSVNSGFKTFLTGIKFGTIGLLLAFAMEMAKSAKWGLNGVLILILSFLSLYFKIHPGLVIILSGLFGLVIL</sequence>
<keyword evidence="3" id="KW-1003">Cell membrane</keyword>
<dbReference type="PANTHER" id="PTHR43663">
    <property type="entry name" value="CHROMATE TRANSPORT PROTEIN-RELATED"/>
    <property type="match status" value="1"/>
</dbReference>
<dbReference type="InterPro" id="IPR003370">
    <property type="entry name" value="Chromate_transpt"/>
</dbReference>
<dbReference type="Proteomes" id="UP000075737">
    <property type="component" value="Unassembled WGS sequence"/>
</dbReference>
<feature type="transmembrane region" description="Helical" evidence="7">
    <location>
        <begin position="140"/>
        <end position="171"/>
    </location>
</feature>
<feature type="transmembrane region" description="Helical" evidence="7">
    <location>
        <begin position="111"/>
        <end position="128"/>
    </location>
</feature>
<name>A0A162MNR9_9FIRM</name>
<dbReference type="STRING" id="520767.ATZ99_10530"/>
<keyword evidence="6 7" id="KW-0472">Membrane</keyword>
<evidence type="ECO:0000256" key="7">
    <source>
        <dbReference type="SAM" id="Phobius"/>
    </source>
</evidence>
<evidence type="ECO:0000256" key="2">
    <source>
        <dbReference type="ARBA" id="ARBA00005262"/>
    </source>
</evidence>
<evidence type="ECO:0000313" key="8">
    <source>
        <dbReference type="EMBL" id="KYO66808.1"/>
    </source>
</evidence>
<reference evidence="8 9" key="1">
    <citation type="submission" date="2015-12" db="EMBL/GenBank/DDBJ databases">
        <title>Draft genome of Thermovenabulum gondwanense isolated from a red thermophilic microbial mat colonisisng an outflow channel of a bore well.</title>
        <authorList>
            <person name="Patel B.K."/>
        </authorList>
    </citation>
    <scope>NUCLEOTIDE SEQUENCE [LARGE SCALE GENOMIC DNA]</scope>
    <source>
        <strain evidence="8 9">R270</strain>
    </source>
</reference>
<keyword evidence="9" id="KW-1185">Reference proteome</keyword>
<dbReference type="AlphaFoldDB" id="A0A162MNR9"/>
<keyword evidence="4 7" id="KW-0812">Transmembrane</keyword>
<dbReference type="InterPro" id="IPR052518">
    <property type="entry name" value="CHR_Transporter"/>
</dbReference>
<comment type="caution">
    <text evidence="8">The sequence shown here is derived from an EMBL/GenBank/DDBJ whole genome shotgun (WGS) entry which is preliminary data.</text>
</comment>
<dbReference type="EMBL" id="LOHZ01000025">
    <property type="protein sequence ID" value="KYO66808.1"/>
    <property type="molecule type" value="Genomic_DNA"/>
</dbReference>